<dbReference type="RefSeq" id="WP_169699407.1">
    <property type="nucleotide sequence ID" value="NZ_LS974202.1"/>
</dbReference>
<comment type="cofactor">
    <cofactor evidence="1 5">
        <name>pyridoxal 5'-phosphate</name>
        <dbReference type="ChEBI" id="CHEBI:597326"/>
    </cofactor>
</comment>
<feature type="domain" description="Aminotransferase class V" evidence="6">
    <location>
        <begin position="28"/>
        <end position="395"/>
    </location>
</feature>
<dbReference type="InterPro" id="IPR015424">
    <property type="entry name" value="PyrdxlP-dep_Trfase"/>
</dbReference>
<name>A0A7Z7PRX1_9BACT</name>
<evidence type="ECO:0000259" key="6">
    <source>
        <dbReference type="Pfam" id="PF00266"/>
    </source>
</evidence>
<dbReference type="KEGG" id="minf:MESINF_1793"/>
<dbReference type="Gene3D" id="3.90.1150.10">
    <property type="entry name" value="Aspartate Aminotransferase, domain 1"/>
    <property type="match status" value="1"/>
</dbReference>
<accession>A0A7Z7PRX1</accession>
<evidence type="ECO:0000313" key="7">
    <source>
        <dbReference type="EMBL" id="SSC13237.1"/>
    </source>
</evidence>
<evidence type="ECO:0000313" key="8">
    <source>
        <dbReference type="Proteomes" id="UP000250796"/>
    </source>
</evidence>
<keyword evidence="7" id="KW-0456">Lyase</keyword>
<evidence type="ECO:0000256" key="4">
    <source>
        <dbReference type="ARBA" id="ARBA00050776"/>
    </source>
</evidence>
<dbReference type="InterPro" id="IPR020578">
    <property type="entry name" value="Aminotrans_V_PyrdxlP_BS"/>
</dbReference>
<dbReference type="PANTHER" id="PTHR43586:SF8">
    <property type="entry name" value="CYSTEINE DESULFURASE 1, CHLOROPLASTIC"/>
    <property type="match status" value="1"/>
</dbReference>
<comment type="similarity">
    <text evidence="2">Belongs to the class-V pyridoxal-phosphate-dependent aminotransferase family. Csd subfamily.</text>
</comment>
<dbReference type="EMBL" id="LS974202">
    <property type="protein sequence ID" value="SSC13237.1"/>
    <property type="molecule type" value="Genomic_DNA"/>
</dbReference>
<dbReference type="SUPFAM" id="SSF53383">
    <property type="entry name" value="PLP-dependent transferases"/>
    <property type="match status" value="1"/>
</dbReference>
<sequence>MFSPEELNGYFEGLKRDFPIFSHDPSLVYLDSAATTQKPSSVLAAIRDFYERNNSNVHRGVYPLAEAATELYESSRRRLSGFVGCRPCELVFTKGSTEGLNVLASSLSICGDYDTFIVPVFEHHSNFVPWQYHARKNGLRFIPLPISQNSLDMSLVKETLQRMNGRFVFSLAGLVNSTGYRPPFEEIGSLVHLAGGIMVLDGAQLIPHEKFSFSESNVDFLVFSGHKMLSETGIGCLVGREKLLGELNPFVFGGQMIDLVGKEETIFSEGVAKLEGGTQNISGAVSMLAAVEYLENAGMERISTHVSNLTSRAREKIRAIGGYIIHSPESSRAVITFTHSRVHSHDIAEFLGRKMNIALRSGHHCSQLQMKELGIISACRASFYLYNTFEDVDRLANSLEEAGRWFDEFR</sequence>
<dbReference type="AlphaFoldDB" id="A0A7Z7PRX1"/>
<keyword evidence="3" id="KW-0663">Pyridoxal phosphate</keyword>
<dbReference type="GO" id="GO:0016829">
    <property type="term" value="F:lyase activity"/>
    <property type="evidence" value="ECO:0007669"/>
    <property type="project" value="UniProtKB-KW"/>
</dbReference>
<protein>
    <submittedName>
        <fullName evidence="7">Selenocysteine lyase</fullName>
    </submittedName>
</protein>
<comment type="catalytic activity">
    <reaction evidence="4">
        <text>(sulfur carrier)-H + L-cysteine = (sulfur carrier)-SH + L-alanine</text>
        <dbReference type="Rhea" id="RHEA:43892"/>
        <dbReference type="Rhea" id="RHEA-COMP:14737"/>
        <dbReference type="Rhea" id="RHEA-COMP:14739"/>
        <dbReference type="ChEBI" id="CHEBI:29917"/>
        <dbReference type="ChEBI" id="CHEBI:35235"/>
        <dbReference type="ChEBI" id="CHEBI:57972"/>
        <dbReference type="ChEBI" id="CHEBI:64428"/>
        <dbReference type="EC" id="2.8.1.7"/>
    </reaction>
</comment>
<evidence type="ECO:0000256" key="3">
    <source>
        <dbReference type="ARBA" id="ARBA00022898"/>
    </source>
</evidence>
<dbReference type="Gene3D" id="3.40.640.10">
    <property type="entry name" value="Type I PLP-dependent aspartate aminotransferase-like (Major domain)"/>
    <property type="match status" value="1"/>
</dbReference>
<dbReference type="Pfam" id="PF00266">
    <property type="entry name" value="Aminotran_5"/>
    <property type="match status" value="1"/>
</dbReference>
<reference evidence="7 8" key="1">
    <citation type="submission" date="2017-01" db="EMBL/GenBank/DDBJ databases">
        <authorList>
            <person name="Erauso G."/>
        </authorList>
    </citation>
    <scope>NUCLEOTIDE SEQUENCE [LARGE SCALE GENOMIC DNA]</scope>
    <source>
        <strain evidence="7">MESINF1</strain>
    </source>
</reference>
<dbReference type="PANTHER" id="PTHR43586">
    <property type="entry name" value="CYSTEINE DESULFURASE"/>
    <property type="match status" value="1"/>
</dbReference>
<evidence type="ECO:0000256" key="2">
    <source>
        <dbReference type="ARBA" id="ARBA00010447"/>
    </source>
</evidence>
<evidence type="ECO:0000256" key="1">
    <source>
        <dbReference type="ARBA" id="ARBA00001933"/>
    </source>
</evidence>
<dbReference type="GO" id="GO:0031071">
    <property type="term" value="F:cysteine desulfurase activity"/>
    <property type="evidence" value="ECO:0007669"/>
    <property type="project" value="UniProtKB-EC"/>
</dbReference>
<evidence type="ECO:0000256" key="5">
    <source>
        <dbReference type="RuleBase" id="RU004504"/>
    </source>
</evidence>
<dbReference type="InterPro" id="IPR015422">
    <property type="entry name" value="PyrdxlP-dep_Trfase_small"/>
</dbReference>
<dbReference type="Proteomes" id="UP000250796">
    <property type="component" value="Chromosome MESINF"/>
</dbReference>
<dbReference type="PROSITE" id="PS00595">
    <property type="entry name" value="AA_TRANSFER_CLASS_5"/>
    <property type="match status" value="1"/>
</dbReference>
<dbReference type="InterPro" id="IPR000192">
    <property type="entry name" value="Aminotrans_V_dom"/>
</dbReference>
<organism evidence="7 8">
    <name type="scientific">Mesotoga infera</name>
    <dbReference type="NCBI Taxonomy" id="1236046"/>
    <lineage>
        <taxon>Bacteria</taxon>
        <taxon>Thermotogati</taxon>
        <taxon>Thermotogota</taxon>
        <taxon>Thermotogae</taxon>
        <taxon>Kosmotogales</taxon>
        <taxon>Kosmotogaceae</taxon>
        <taxon>Mesotoga</taxon>
    </lineage>
</organism>
<gene>
    <name evidence="7" type="ORF">MESINF_1793</name>
</gene>
<keyword evidence="8" id="KW-1185">Reference proteome</keyword>
<proteinExistence type="inferred from homology"/>
<dbReference type="InterPro" id="IPR015421">
    <property type="entry name" value="PyrdxlP-dep_Trfase_major"/>
</dbReference>